<dbReference type="AlphaFoldDB" id="A0A4D7CC18"/>
<keyword evidence="2" id="KW-1185">Reference proteome</keyword>
<dbReference type="RefSeq" id="WP_222872340.1">
    <property type="nucleotide sequence ID" value="NZ_CP039704.1"/>
</dbReference>
<evidence type="ECO:0000313" key="2">
    <source>
        <dbReference type="Proteomes" id="UP000298714"/>
    </source>
</evidence>
<dbReference type="KEGG" id="hgn:E6W36_08290"/>
<gene>
    <name evidence="1" type="ORF">E6W36_08290</name>
</gene>
<evidence type="ECO:0000313" key="1">
    <source>
        <dbReference type="EMBL" id="QCI79542.1"/>
    </source>
</evidence>
<accession>A0A4D7CC18</accession>
<organism evidence="1 2">
    <name type="scientific">Hankyongella ginsenosidimutans</name>
    <dbReference type="NCBI Taxonomy" id="1763828"/>
    <lineage>
        <taxon>Bacteria</taxon>
        <taxon>Pseudomonadati</taxon>
        <taxon>Pseudomonadota</taxon>
        <taxon>Alphaproteobacteria</taxon>
        <taxon>Sphingomonadales</taxon>
        <taxon>Sphingomonadaceae</taxon>
        <taxon>Hankyongella</taxon>
    </lineage>
</organism>
<name>A0A4D7CC18_9SPHN</name>
<dbReference type="EMBL" id="CP039704">
    <property type="protein sequence ID" value="QCI79542.1"/>
    <property type="molecule type" value="Genomic_DNA"/>
</dbReference>
<sequence>MMADSATGLLDFLPSLSTGEAIMTGEAFPVPQRVALDELPENQRPRSATADFSAKWSTADAGADSVAAIVDRWRRQSR</sequence>
<protein>
    <submittedName>
        <fullName evidence="1">Uncharacterized protein</fullName>
    </submittedName>
</protein>
<reference evidence="2" key="1">
    <citation type="submission" date="2019-04" db="EMBL/GenBank/DDBJ databases">
        <title>Complete genome sequence of Sphingomonas sp. W1-2-3.</title>
        <authorList>
            <person name="Im W.T."/>
        </authorList>
    </citation>
    <scope>NUCLEOTIDE SEQUENCE [LARGE SCALE GENOMIC DNA]</scope>
    <source>
        <strain evidence="2">W1-2-3</strain>
    </source>
</reference>
<dbReference type="Proteomes" id="UP000298714">
    <property type="component" value="Chromosome"/>
</dbReference>
<proteinExistence type="predicted"/>